<keyword evidence="4" id="KW-0969">Cilium</keyword>
<evidence type="ECO:0000256" key="3">
    <source>
        <dbReference type="SAM" id="MobiDB-lite"/>
    </source>
</evidence>
<comment type="caution">
    <text evidence="4">The sequence shown here is derived from an EMBL/GenBank/DDBJ whole genome shotgun (WGS) entry which is preliminary data.</text>
</comment>
<name>A0A8J3YV77_9ACTN</name>
<evidence type="ECO:0000256" key="2">
    <source>
        <dbReference type="ARBA" id="ARBA00022795"/>
    </source>
</evidence>
<keyword evidence="5" id="KW-1185">Reference proteome</keyword>
<dbReference type="InterPro" id="IPR005648">
    <property type="entry name" value="FlgD"/>
</dbReference>
<keyword evidence="4" id="KW-0966">Cell projection</keyword>
<accession>A0A8J3YV77</accession>
<evidence type="ECO:0000313" key="5">
    <source>
        <dbReference type="Proteomes" id="UP000612585"/>
    </source>
</evidence>
<comment type="similarity">
    <text evidence="1">Belongs to the FlgD family.</text>
</comment>
<reference evidence="4" key="1">
    <citation type="submission" date="2021-01" db="EMBL/GenBank/DDBJ databases">
        <title>Whole genome shotgun sequence of Virgisporangium aurantiacum NBRC 16421.</title>
        <authorList>
            <person name="Komaki H."/>
            <person name="Tamura T."/>
        </authorList>
    </citation>
    <scope>NUCLEOTIDE SEQUENCE</scope>
    <source>
        <strain evidence="4">NBRC 16421</strain>
    </source>
</reference>
<evidence type="ECO:0000256" key="1">
    <source>
        <dbReference type="ARBA" id="ARBA00010577"/>
    </source>
</evidence>
<sequence>MTTPVSGSPPGSPGLPATAPTIPATPGTGPTPDPNAKSRNAMDKDLFLKLLVAQLKFQDPSRPTDTSQFLSQTAQFTMVEKMEEAAKQQQQLITAQLMTSATSMLGRTVTYTGLDGKEATGVVTATTIGSDPHLKVGNTDVALSSVREVKS</sequence>
<dbReference type="AlphaFoldDB" id="A0A8J3YV77"/>
<dbReference type="EMBL" id="BOPG01000001">
    <property type="protein sequence ID" value="GIJ52519.1"/>
    <property type="molecule type" value="Genomic_DNA"/>
</dbReference>
<keyword evidence="2" id="KW-1005">Bacterial flagellum biogenesis</keyword>
<gene>
    <name evidence="4" type="primary">flgD</name>
    <name evidence="4" type="ORF">Vau01_000350</name>
</gene>
<organism evidence="4 5">
    <name type="scientific">Virgisporangium aurantiacum</name>
    <dbReference type="NCBI Taxonomy" id="175570"/>
    <lineage>
        <taxon>Bacteria</taxon>
        <taxon>Bacillati</taxon>
        <taxon>Actinomycetota</taxon>
        <taxon>Actinomycetes</taxon>
        <taxon>Micromonosporales</taxon>
        <taxon>Micromonosporaceae</taxon>
        <taxon>Virgisporangium</taxon>
    </lineage>
</organism>
<evidence type="ECO:0000313" key="4">
    <source>
        <dbReference type="EMBL" id="GIJ52519.1"/>
    </source>
</evidence>
<feature type="region of interest" description="Disordered" evidence="3">
    <location>
        <begin position="1"/>
        <end position="42"/>
    </location>
</feature>
<protein>
    <submittedName>
        <fullName evidence="4">Flagellar basal body rod modification protein FlgD</fullName>
    </submittedName>
</protein>
<dbReference type="RefSeq" id="WP_203985488.1">
    <property type="nucleotide sequence ID" value="NZ_BOPG01000001.1"/>
</dbReference>
<feature type="compositionally biased region" description="Low complexity" evidence="3">
    <location>
        <begin position="1"/>
        <end position="30"/>
    </location>
</feature>
<dbReference type="Pfam" id="PF03963">
    <property type="entry name" value="FlgD"/>
    <property type="match status" value="1"/>
</dbReference>
<keyword evidence="4" id="KW-0282">Flagellum</keyword>
<dbReference type="GO" id="GO:0044781">
    <property type="term" value="P:bacterial-type flagellum organization"/>
    <property type="evidence" value="ECO:0007669"/>
    <property type="project" value="UniProtKB-KW"/>
</dbReference>
<proteinExistence type="inferred from homology"/>
<dbReference type="Proteomes" id="UP000612585">
    <property type="component" value="Unassembled WGS sequence"/>
</dbReference>